<dbReference type="Pfam" id="PF00005">
    <property type="entry name" value="ABC_tran"/>
    <property type="match status" value="1"/>
</dbReference>
<evidence type="ECO:0000256" key="7">
    <source>
        <dbReference type="SAM" id="Phobius"/>
    </source>
</evidence>
<dbReference type="SUPFAM" id="SSF90123">
    <property type="entry name" value="ABC transporter transmembrane region"/>
    <property type="match status" value="1"/>
</dbReference>
<reference evidence="10 11" key="1">
    <citation type="journal article" date="2015" name="Antonie Van Leeuwenhoek">
        <title>Thioclava indica sp. nov., isolated from surface seawater of the Indian Ocean.</title>
        <authorList>
            <person name="Liu Y."/>
            <person name="Lai Q."/>
            <person name="Du J."/>
            <person name="Xu H."/>
            <person name="Jiang L."/>
            <person name="Shao Z."/>
        </authorList>
    </citation>
    <scope>NUCLEOTIDE SEQUENCE [LARGE SCALE GENOMIC DNA]</scope>
    <source>
        <strain evidence="10 11">DT23-4</strain>
    </source>
</reference>
<dbReference type="GO" id="GO:0005886">
    <property type="term" value="C:plasma membrane"/>
    <property type="evidence" value="ECO:0007669"/>
    <property type="project" value="UniProtKB-SubCell"/>
</dbReference>
<dbReference type="AlphaFoldDB" id="A0A074JVG2"/>
<feature type="transmembrane region" description="Helical" evidence="7">
    <location>
        <begin position="300"/>
        <end position="318"/>
    </location>
</feature>
<dbReference type="SUPFAM" id="SSF52540">
    <property type="entry name" value="P-loop containing nucleoside triphosphate hydrolases"/>
    <property type="match status" value="1"/>
</dbReference>
<dbReference type="Gene3D" id="1.20.1560.10">
    <property type="entry name" value="ABC transporter type 1, transmembrane domain"/>
    <property type="match status" value="1"/>
</dbReference>
<feature type="domain" description="ABC transporter" evidence="8">
    <location>
        <begin position="389"/>
        <end position="626"/>
    </location>
</feature>
<evidence type="ECO:0000313" key="10">
    <source>
        <dbReference type="EMBL" id="KEO59895.1"/>
    </source>
</evidence>
<evidence type="ECO:0000259" key="9">
    <source>
        <dbReference type="PROSITE" id="PS50929"/>
    </source>
</evidence>
<name>A0A074JVG2_9RHOB</name>
<proteinExistence type="predicted"/>
<dbReference type="InterPro" id="IPR039421">
    <property type="entry name" value="Type_1_exporter"/>
</dbReference>
<keyword evidence="6 7" id="KW-0472">Membrane</keyword>
<dbReference type="PROSITE" id="PS00211">
    <property type="entry name" value="ABC_TRANSPORTER_1"/>
    <property type="match status" value="1"/>
</dbReference>
<organism evidence="10 11">
    <name type="scientific">Thioclava indica</name>
    <dbReference type="NCBI Taxonomy" id="1353528"/>
    <lineage>
        <taxon>Bacteria</taxon>
        <taxon>Pseudomonadati</taxon>
        <taxon>Pseudomonadota</taxon>
        <taxon>Alphaproteobacteria</taxon>
        <taxon>Rhodobacterales</taxon>
        <taxon>Paracoccaceae</taxon>
        <taxon>Thioclava</taxon>
    </lineage>
</organism>
<dbReference type="EMBL" id="AUNB01000028">
    <property type="protein sequence ID" value="KEO59895.1"/>
    <property type="molecule type" value="Genomic_DNA"/>
</dbReference>
<evidence type="ECO:0000256" key="3">
    <source>
        <dbReference type="ARBA" id="ARBA00022741"/>
    </source>
</evidence>
<dbReference type="GO" id="GO:0016887">
    <property type="term" value="F:ATP hydrolysis activity"/>
    <property type="evidence" value="ECO:0007669"/>
    <property type="project" value="InterPro"/>
</dbReference>
<dbReference type="STRING" id="1353528.DT23_15640"/>
<evidence type="ECO:0008006" key="12">
    <source>
        <dbReference type="Google" id="ProtNLM"/>
    </source>
</evidence>
<dbReference type="PANTHER" id="PTHR24221">
    <property type="entry name" value="ATP-BINDING CASSETTE SUB-FAMILY B"/>
    <property type="match status" value="1"/>
</dbReference>
<sequence length="634" mass="69444">MTDAPATRSTTECAAAKRAVAAGAVDAGVAGIGSVMQSLREIFAGLGATGRGKFWIALVLMILSGLTEGFSILLLLPVLKVILADGSGAGRLNLGDHHIAGFSLPDVSISLPVLLASFVSLVVVQVLFNRSKTAFMSDLLFDFTNQCRLSLFSALARARWDKITRMSGSELEHALTGEVERISTCGYYLLMIVQGIVMLLIYLIMSALVSLPMTLVMIIFGVIALTIMRPFRHRAARFGTLLQESRRRQFGTVSDFLGGLKSVRATNSEQKFYREFETLLYRNKHDAGVFARQNATGSGIFQIMITLGAATFILVAVTWLHLSFARLVVMLLVAMRIAPRFLGLQAQFQQLLQDLSAWRHVSKLRDDLVKAVDTSVQDHSAPVTFQHEIRLENVVYHYVGGAQPSLDTLSLSIEAGRVTALIGASGSGKSTVADLVTGLIRPQSGALYLDDRVLQPSELRGWRDRVAYVAQDNFLMNLSLRENLTALTQRECADDDLWQALDLAYASGFVRRLPDGLESLLGDRGVQLSGGERQRIALARAFLRLPDFLVLDEATSALDWEAQEHIAASVKKMARAGMTILTIAHRPSMVAFADQVYALESGRLIEAGTAEDLLSRKNGVFWTMMQKELTQSDT</sequence>
<feature type="transmembrane region" description="Helical" evidence="7">
    <location>
        <begin position="211"/>
        <end position="228"/>
    </location>
</feature>
<protein>
    <recommendedName>
        <fullName evidence="12">ABC transporter ATP-binding protein</fullName>
    </recommendedName>
</protein>
<evidence type="ECO:0000256" key="4">
    <source>
        <dbReference type="ARBA" id="ARBA00022840"/>
    </source>
</evidence>
<dbReference type="GO" id="GO:0034040">
    <property type="term" value="F:ATPase-coupled lipid transmembrane transporter activity"/>
    <property type="evidence" value="ECO:0007669"/>
    <property type="project" value="TreeGrafter"/>
</dbReference>
<evidence type="ECO:0000256" key="6">
    <source>
        <dbReference type="ARBA" id="ARBA00023136"/>
    </source>
</evidence>
<dbReference type="PROSITE" id="PS50893">
    <property type="entry name" value="ABC_TRANSPORTER_2"/>
    <property type="match status" value="1"/>
</dbReference>
<dbReference type="InterPro" id="IPR036640">
    <property type="entry name" value="ABC1_TM_sf"/>
</dbReference>
<dbReference type="InterPro" id="IPR003439">
    <property type="entry name" value="ABC_transporter-like_ATP-bd"/>
</dbReference>
<keyword evidence="3" id="KW-0547">Nucleotide-binding</keyword>
<evidence type="ECO:0000256" key="2">
    <source>
        <dbReference type="ARBA" id="ARBA00022692"/>
    </source>
</evidence>
<dbReference type="PANTHER" id="PTHR24221:SF654">
    <property type="entry name" value="ATP-BINDING CASSETTE SUB-FAMILY B MEMBER 6"/>
    <property type="match status" value="1"/>
</dbReference>
<dbReference type="Pfam" id="PF00664">
    <property type="entry name" value="ABC_membrane"/>
    <property type="match status" value="1"/>
</dbReference>
<accession>A0A074JVG2</accession>
<dbReference type="GO" id="GO:0005524">
    <property type="term" value="F:ATP binding"/>
    <property type="evidence" value="ECO:0007669"/>
    <property type="project" value="UniProtKB-KW"/>
</dbReference>
<feature type="domain" description="ABC transmembrane type-1" evidence="9">
    <location>
        <begin position="55"/>
        <end position="353"/>
    </location>
</feature>
<keyword evidence="2 7" id="KW-0812">Transmembrane</keyword>
<dbReference type="RefSeq" id="WP_051697196.1">
    <property type="nucleotide sequence ID" value="NZ_AUNB01000028.1"/>
</dbReference>
<dbReference type="InterPro" id="IPR003593">
    <property type="entry name" value="AAA+_ATPase"/>
</dbReference>
<dbReference type="eggNOG" id="COG1132">
    <property type="taxonomic scope" value="Bacteria"/>
</dbReference>
<keyword evidence="5 7" id="KW-1133">Transmembrane helix</keyword>
<gene>
    <name evidence="10" type="ORF">DT23_15640</name>
</gene>
<feature type="transmembrane region" description="Helical" evidence="7">
    <location>
        <begin position="109"/>
        <end position="128"/>
    </location>
</feature>
<dbReference type="Proteomes" id="UP000027471">
    <property type="component" value="Unassembled WGS sequence"/>
</dbReference>
<comment type="subcellular location">
    <subcellularLocation>
        <location evidence="1">Cell membrane</location>
        <topology evidence="1">Multi-pass membrane protein</topology>
    </subcellularLocation>
</comment>
<evidence type="ECO:0000313" key="11">
    <source>
        <dbReference type="Proteomes" id="UP000027471"/>
    </source>
</evidence>
<dbReference type="Gene3D" id="3.40.50.300">
    <property type="entry name" value="P-loop containing nucleotide triphosphate hydrolases"/>
    <property type="match status" value="1"/>
</dbReference>
<evidence type="ECO:0000256" key="1">
    <source>
        <dbReference type="ARBA" id="ARBA00004651"/>
    </source>
</evidence>
<dbReference type="InterPro" id="IPR027417">
    <property type="entry name" value="P-loop_NTPase"/>
</dbReference>
<dbReference type="InterPro" id="IPR017871">
    <property type="entry name" value="ABC_transporter-like_CS"/>
</dbReference>
<feature type="transmembrane region" description="Helical" evidence="7">
    <location>
        <begin position="54"/>
        <end position="76"/>
    </location>
</feature>
<evidence type="ECO:0000256" key="5">
    <source>
        <dbReference type="ARBA" id="ARBA00022989"/>
    </source>
</evidence>
<dbReference type="SMART" id="SM00382">
    <property type="entry name" value="AAA"/>
    <property type="match status" value="1"/>
</dbReference>
<evidence type="ECO:0000259" key="8">
    <source>
        <dbReference type="PROSITE" id="PS50893"/>
    </source>
</evidence>
<keyword evidence="4" id="KW-0067">ATP-binding</keyword>
<dbReference type="InterPro" id="IPR011527">
    <property type="entry name" value="ABC1_TM_dom"/>
</dbReference>
<dbReference type="GO" id="GO:0140359">
    <property type="term" value="F:ABC-type transporter activity"/>
    <property type="evidence" value="ECO:0007669"/>
    <property type="project" value="InterPro"/>
</dbReference>
<comment type="caution">
    <text evidence="10">The sequence shown here is derived from an EMBL/GenBank/DDBJ whole genome shotgun (WGS) entry which is preliminary data.</text>
</comment>
<keyword evidence="11" id="KW-1185">Reference proteome</keyword>
<dbReference type="OrthoDB" id="501491at2"/>
<dbReference type="PROSITE" id="PS50929">
    <property type="entry name" value="ABC_TM1F"/>
    <property type="match status" value="1"/>
</dbReference>
<feature type="transmembrane region" description="Helical" evidence="7">
    <location>
        <begin position="185"/>
        <end position="205"/>
    </location>
</feature>